<keyword evidence="3" id="KW-0597">Phosphoprotein</keyword>
<dbReference type="Proteomes" id="UP000193642">
    <property type="component" value="Unassembled WGS sequence"/>
</dbReference>
<comment type="subcellular location">
    <subcellularLocation>
        <location evidence="1">Nucleus</location>
    </subcellularLocation>
</comment>
<name>A0A1Y2BRQ1_9FUNG</name>
<dbReference type="InterPro" id="IPR018972">
    <property type="entry name" value="Sas10_C_dom"/>
</dbReference>
<feature type="domain" description="Sas10 C-terminal" evidence="6">
    <location>
        <begin position="684"/>
        <end position="757"/>
    </location>
</feature>
<comment type="caution">
    <text evidence="7">The sequence shown here is derived from an EMBL/GenBank/DDBJ whole genome shotgun (WGS) entry which is preliminary data.</text>
</comment>
<sequence>MRKVKRNGKNVWEQDFGQDDQVLGLDIDDSDEEDEEDDDEDDIDEQELERLDQEDERLLAKSNRHLKTARDYEDEDDEIIDRKSVGGTLQTKAKKKGIDEDEALLAWGRSRKNFYDRDDEVLSDEEAMQEELAETLKMQQRRVEGMDEADFFGDDDDFLRKKETFGDSFVKRLRGTAKEDEEDDGDVMFGGVQVEKVDTGLKKEALAKMDAAALKTLAETQIPEVVGYLAEFDERWDEIKNVLGPSLKWMKEADKVPTELLEAKKYLELKYRLLLSYLTNILFYLAMRANPPSNLSAEQIQSHPVTKVIANLAHVLSRLEKRVEGRKDEKTDAEDEAKASKKKGGKKDALVPTVEEPSEGFSNLLDRIADFVDSKLDDDEFGADDDGEEDEEDDQELNMDEFGGAEDDNEDDEDEDDDENEDLLNEDEMREVLATLKAEKSNSKKSKRAPVQQPEIEDEEEEEEEFVIPEFQSSKPSKAPKKKVSKKFASNDDFGEVDLNQVDMQEKLARKRDLQFHVKRLDQDLNKRASKFATGSGDSDIPLRDKWGNLVPTKYEEPADAPIDPVALFSRDPPPKKPTKDTNADLDDDVHDKSALDDEDYHGEHYHGYDDEDEATTKRKRGVEVDDEQGGADEEDDEALAYYNAVAGAKKARKDAKEEKFQEYKKSLEDDYLYDDNDLVEPGHKRKTGWTIDANKGLTPRRKKEDRNSRVKIRNKFAKKLKKLSSVKAIVKDKATIGAYRGETTGIKSNLAKSVKF</sequence>
<evidence type="ECO:0000256" key="3">
    <source>
        <dbReference type="ARBA" id="ARBA00022553"/>
    </source>
</evidence>
<feature type="compositionally biased region" description="Acidic residues" evidence="5">
    <location>
        <begin position="455"/>
        <end position="467"/>
    </location>
</feature>
<accession>A0A1Y2BRQ1</accession>
<reference evidence="7 8" key="1">
    <citation type="submission" date="2016-07" db="EMBL/GenBank/DDBJ databases">
        <title>Pervasive Adenine N6-methylation of Active Genes in Fungi.</title>
        <authorList>
            <consortium name="DOE Joint Genome Institute"/>
            <person name="Mondo S.J."/>
            <person name="Dannebaum R.O."/>
            <person name="Kuo R.C."/>
            <person name="Labutti K."/>
            <person name="Haridas S."/>
            <person name="Kuo A."/>
            <person name="Salamov A."/>
            <person name="Ahrendt S.R."/>
            <person name="Lipzen A."/>
            <person name="Sullivan W."/>
            <person name="Andreopoulos W.B."/>
            <person name="Clum A."/>
            <person name="Lindquist E."/>
            <person name="Daum C."/>
            <person name="Ramamoorthy G.K."/>
            <person name="Gryganskyi A."/>
            <person name="Culley D."/>
            <person name="Magnuson J.K."/>
            <person name="James T.Y."/>
            <person name="O'Malley M.A."/>
            <person name="Stajich J.E."/>
            <person name="Spatafora J.W."/>
            <person name="Visel A."/>
            <person name="Grigoriev I.V."/>
        </authorList>
    </citation>
    <scope>NUCLEOTIDE SEQUENCE [LARGE SCALE GENOMIC DNA]</scope>
    <source>
        <strain evidence="7 8">JEL800</strain>
    </source>
</reference>
<proteinExistence type="inferred from homology"/>
<feature type="compositionally biased region" description="Basic and acidic residues" evidence="5">
    <location>
        <begin position="573"/>
        <end position="583"/>
    </location>
</feature>
<dbReference type="EMBL" id="MCGO01000050">
    <property type="protein sequence ID" value="ORY37429.1"/>
    <property type="molecule type" value="Genomic_DNA"/>
</dbReference>
<gene>
    <name evidence="7" type="ORF">BCR33DRAFT_721473</name>
</gene>
<evidence type="ECO:0000256" key="4">
    <source>
        <dbReference type="ARBA" id="ARBA00023242"/>
    </source>
</evidence>
<dbReference type="Pfam" id="PF09368">
    <property type="entry name" value="Sas10"/>
    <property type="match status" value="1"/>
</dbReference>
<dbReference type="AlphaFoldDB" id="A0A1Y2BRQ1"/>
<keyword evidence="8" id="KW-1185">Reference proteome</keyword>
<feature type="compositionally biased region" description="Low complexity" evidence="5">
    <location>
        <begin position="468"/>
        <end position="477"/>
    </location>
</feature>
<feature type="compositionally biased region" description="Basic and acidic residues" evidence="5">
    <location>
        <begin position="590"/>
        <end position="609"/>
    </location>
</feature>
<organism evidence="7 8">
    <name type="scientific">Rhizoclosmatium globosum</name>
    <dbReference type="NCBI Taxonomy" id="329046"/>
    <lineage>
        <taxon>Eukaryota</taxon>
        <taxon>Fungi</taxon>
        <taxon>Fungi incertae sedis</taxon>
        <taxon>Chytridiomycota</taxon>
        <taxon>Chytridiomycota incertae sedis</taxon>
        <taxon>Chytridiomycetes</taxon>
        <taxon>Chytridiales</taxon>
        <taxon>Chytriomycetaceae</taxon>
        <taxon>Rhizoclosmatium</taxon>
    </lineage>
</organism>
<dbReference type="Pfam" id="PF04000">
    <property type="entry name" value="Sas10_Utp3"/>
    <property type="match status" value="1"/>
</dbReference>
<feature type="region of interest" description="Disordered" evidence="5">
    <location>
        <begin position="552"/>
        <end position="638"/>
    </location>
</feature>
<keyword evidence="4" id="KW-0539">Nucleus</keyword>
<feature type="region of interest" description="Disordered" evidence="5">
    <location>
        <begin position="323"/>
        <end position="358"/>
    </location>
</feature>
<evidence type="ECO:0000256" key="2">
    <source>
        <dbReference type="ARBA" id="ARBA00010979"/>
    </source>
</evidence>
<evidence type="ECO:0000256" key="1">
    <source>
        <dbReference type="ARBA" id="ARBA00004123"/>
    </source>
</evidence>
<evidence type="ECO:0000313" key="7">
    <source>
        <dbReference type="EMBL" id="ORY37429.1"/>
    </source>
</evidence>
<feature type="compositionally biased region" description="Acidic residues" evidence="5">
    <location>
        <begin position="625"/>
        <end position="638"/>
    </location>
</feature>
<feature type="region of interest" description="Disordered" evidence="5">
    <location>
        <begin position="377"/>
        <end position="484"/>
    </location>
</feature>
<feature type="compositionally biased region" description="Basic and acidic residues" evidence="5">
    <location>
        <begin position="48"/>
        <end position="57"/>
    </location>
</feature>
<protein>
    <recommendedName>
        <fullName evidence="6">Sas10 C-terminal domain-containing protein</fullName>
    </recommendedName>
</protein>
<dbReference type="GO" id="GO:0032040">
    <property type="term" value="C:small-subunit processome"/>
    <property type="evidence" value="ECO:0007669"/>
    <property type="project" value="TreeGrafter"/>
</dbReference>
<feature type="region of interest" description="Disordered" evidence="5">
    <location>
        <begin position="1"/>
        <end position="57"/>
    </location>
</feature>
<dbReference type="GO" id="GO:0000462">
    <property type="term" value="P:maturation of SSU-rRNA from tricistronic rRNA transcript (SSU-rRNA, 5.8S rRNA, LSU-rRNA)"/>
    <property type="evidence" value="ECO:0007669"/>
    <property type="project" value="TreeGrafter"/>
</dbReference>
<feature type="compositionally biased region" description="Acidic residues" evidence="5">
    <location>
        <begin position="26"/>
        <end position="47"/>
    </location>
</feature>
<feature type="region of interest" description="Disordered" evidence="5">
    <location>
        <begin position="684"/>
        <end position="709"/>
    </location>
</feature>
<evidence type="ECO:0000256" key="5">
    <source>
        <dbReference type="SAM" id="MobiDB-lite"/>
    </source>
</evidence>
<dbReference type="OrthoDB" id="1924577at2759"/>
<dbReference type="STRING" id="329046.A0A1Y2BRQ1"/>
<dbReference type="PANTHER" id="PTHR13237">
    <property type="entry name" value="SOMETHING ABOUT SILENCING PROTEIN 10-RELATED"/>
    <property type="match status" value="1"/>
</dbReference>
<comment type="similarity">
    <text evidence="2">Belongs to the SAS10 family.</text>
</comment>
<dbReference type="InterPro" id="IPR007146">
    <property type="entry name" value="Sas10/Utp3/C1D"/>
</dbReference>
<feature type="compositionally biased region" description="Acidic residues" evidence="5">
    <location>
        <begin position="377"/>
        <end position="429"/>
    </location>
</feature>
<dbReference type="PANTHER" id="PTHR13237:SF8">
    <property type="entry name" value="SOMETHING ABOUT SILENCING PROTEIN 10"/>
    <property type="match status" value="1"/>
</dbReference>
<evidence type="ECO:0000259" key="6">
    <source>
        <dbReference type="Pfam" id="PF09368"/>
    </source>
</evidence>
<evidence type="ECO:0000313" key="8">
    <source>
        <dbReference type="Proteomes" id="UP000193642"/>
    </source>
</evidence>